<feature type="transmembrane region" description="Helical" evidence="20">
    <location>
        <begin position="32"/>
        <end position="50"/>
    </location>
</feature>
<feature type="transmembrane region" description="Helical" evidence="20">
    <location>
        <begin position="7"/>
        <end position="26"/>
    </location>
</feature>
<keyword evidence="8" id="KW-1003">Cell membrane</keyword>
<evidence type="ECO:0000256" key="8">
    <source>
        <dbReference type="ARBA" id="ARBA00022475"/>
    </source>
</evidence>
<evidence type="ECO:0000256" key="17">
    <source>
        <dbReference type="ARBA" id="ARBA00048586"/>
    </source>
</evidence>
<dbReference type="STRING" id="1122949.GCA_000378725_00687"/>
<keyword evidence="13" id="KW-0443">Lipid metabolism</keyword>
<dbReference type="EMBL" id="UGSZ01000001">
    <property type="protein sequence ID" value="SUB57128.1"/>
    <property type="molecule type" value="Genomic_DNA"/>
</dbReference>
<dbReference type="FunFam" id="1.20.120.1760:FF:000004">
    <property type="entry name" value="CDP-diacylglycerol--glycerol-3-phosphate 3-phosphatidyltransferase"/>
    <property type="match status" value="1"/>
</dbReference>
<evidence type="ECO:0000256" key="6">
    <source>
        <dbReference type="ARBA" id="ARBA00013170"/>
    </source>
</evidence>
<dbReference type="PANTHER" id="PTHR14269">
    <property type="entry name" value="CDP-DIACYLGLYCEROL--GLYCEROL-3-PHOSPHATE 3-PHOSPHATIDYLTRANSFERASE-RELATED"/>
    <property type="match status" value="1"/>
</dbReference>
<comment type="function">
    <text evidence="1">This protein catalyzes the committed step to the synthesis of the acidic phospholipids.</text>
</comment>
<reference evidence="21 22" key="1">
    <citation type="submission" date="2018-06" db="EMBL/GenBank/DDBJ databases">
        <authorList>
            <consortium name="Pathogen Informatics"/>
            <person name="Doyle S."/>
        </authorList>
    </citation>
    <scope>NUCLEOTIDE SEQUENCE [LARGE SCALE GENOMIC DNA]</scope>
    <source>
        <strain evidence="21 22">NCTC13149</strain>
    </source>
</reference>
<comment type="similarity">
    <text evidence="5 19">Belongs to the CDP-alcohol phosphatidyltransferase class-I family.</text>
</comment>
<comment type="subcellular location">
    <subcellularLocation>
        <location evidence="2">Cell membrane</location>
        <topology evidence="2">Multi-pass membrane protein</topology>
    </subcellularLocation>
</comment>
<keyword evidence="16" id="KW-1208">Phospholipid metabolism</keyword>
<feature type="transmembrane region" description="Helical" evidence="20">
    <location>
        <begin position="71"/>
        <end position="94"/>
    </location>
</feature>
<evidence type="ECO:0000256" key="13">
    <source>
        <dbReference type="ARBA" id="ARBA00023098"/>
    </source>
</evidence>
<keyword evidence="14 20" id="KW-0472">Membrane</keyword>
<evidence type="ECO:0000256" key="5">
    <source>
        <dbReference type="ARBA" id="ARBA00010441"/>
    </source>
</evidence>
<name>A0A379C4W0_9FIRM</name>
<evidence type="ECO:0000256" key="11">
    <source>
        <dbReference type="ARBA" id="ARBA00022692"/>
    </source>
</evidence>
<evidence type="ECO:0000313" key="22">
    <source>
        <dbReference type="Proteomes" id="UP000255517"/>
    </source>
</evidence>
<dbReference type="PIRSF" id="PIRSF000847">
    <property type="entry name" value="Phos_ph_gly_syn"/>
    <property type="match status" value="1"/>
</dbReference>
<feature type="transmembrane region" description="Helical" evidence="20">
    <location>
        <begin position="145"/>
        <end position="166"/>
    </location>
</feature>
<dbReference type="RefSeq" id="WP_019034572.1">
    <property type="nucleotide sequence ID" value="NZ_CAMUOS010000002.1"/>
</dbReference>
<dbReference type="Gene3D" id="1.20.120.1760">
    <property type="match status" value="1"/>
</dbReference>
<dbReference type="PROSITE" id="PS00379">
    <property type="entry name" value="CDP_ALCOHOL_P_TRANSF"/>
    <property type="match status" value="1"/>
</dbReference>
<evidence type="ECO:0000256" key="1">
    <source>
        <dbReference type="ARBA" id="ARBA00003973"/>
    </source>
</evidence>
<dbReference type="Pfam" id="PF01066">
    <property type="entry name" value="CDP-OH_P_transf"/>
    <property type="match status" value="1"/>
</dbReference>
<evidence type="ECO:0000256" key="15">
    <source>
        <dbReference type="ARBA" id="ARBA00023209"/>
    </source>
</evidence>
<evidence type="ECO:0000313" key="21">
    <source>
        <dbReference type="EMBL" id="SUB57128.1"/>
    </source>
</evidence>
<dbReference type="GO" id="GO:0006655">
    <property type="term" value="P:phosphatidylglycerol biosynthetic process"/>
    <property type="evidence" value="ECO:0007669"/>
    <property type="project" value="UniProtKB-UniPathway"/>
</dbReference>
<evidence type="ECO:0000256" key="9">
    <source>
        <dbReference type="ARBA" id="ARBA00022516"/>
    </source>
</evidence>
<evidence type="ECO:0000256" key="10">
    <source>
        <dbReference type="ARBA" id="ARBA00022679"/>
    </source>
</evidence>
<dbReference type="InterPro" id="IPR004570">
    <property type="entry name" value="Phosphatidylglycerol_P_synth"/>
</dbReference>
<dbReference type="InterPro" id="IPR050324">
    <property type="entry name" value="CDP-alcohol_PTase-I"/>
</dbReference>
<dbReference type="GO" id="GO:0005886">
    <property type="term" value="C:plasma membrane"/>
    <property type="evidence" value="ECO:0007669"/>
    <property type="project" value="UniProtKB-SubCell"/>
</dbReference>
<dbReference type="NCBIfam" id="TIGR00560">
    <property type="entry name" value="pgsA"/>
    <property type="match status" value="1"/>
</dbReference>
<dbReference type="InterPro" id="IPR043130">
    <property type="entry name" value="CDP-OH_PTrfase_TM_dom"/>
</dbReference>
<keyword evidence="9" id="KW-0444">Lipid biosynthesis</keyword>
<comment type="pathway">
    <text evidence="4">Lipid metabolism.</text>
</comment>
<dbReference type="InterPro" id="IPR048254">
    <property type="entry name" value="CDP_ALCOHOL_P_TRANSF_CS"/>
</dbReference>
<evidence type="ECO:0000256" key="19">
    <source>
        <dbReference type="RuleBase" id="RU003750"/>
    </source>
</evidence>
<accession>A0A379C4W0</accession>
<sequence length="177" mass="19646">MNLPNKLTFIRILMVPIFIVFMYLNFKSSRLVATFIFCLASFTDYLDGHIARKNNLVTNFGKFADPLADKILVCAALIVLTSIGTIPAIGVIIIEAREFAVSGLRIIAASENITIAASKLGKFKTVSQLISIILLLSNIESLYKFGIILFYFAVLMTIVSGIDYFIKNKKVLDLNNI</sequence>
<comment type="pathway">
    <text evidence="3">Phospholipid metabolism; phosphatidylglycerol biosynthesis; phosphatidylglycerol from CDP-diacylglycerol: step 1/2.</text>
</comment>
<protein>
    <recommendedName>
        <fullName evidence="7 18">CDP-diacylglycerol--glycerol-3-phosphate 3-phosphatidyltransferase</fullName>
        <ecNumber evidence="6 18">2.7.8.5</ecNumber>
    </recommendedName>
</protein>
<dbReference type="OrthoDB" id="9796672at2"/>
<dbReference type="AlphaFoldDB" id="A0A379C4W0"/>
<evidence type="ECO:0000256" key="3">
    <source>
        <dbReference type="ARBA" id="ARBA00005042"/>
    </source>
</evidence>
<dbReference type="EC" id="2.7.8.5" evidence="6 18"/>
<gene>
    <name evidence="21" type="primary">pgsA</name>
    <name evidence="21" type="ORF">NCTC13149_00944</name>
</gene>
<dbReference type="Proteomes" id="UP000255517">
    <property type="component" value="Unassembled WGS sequence"/>
</dbReference>
<keyword evidence="11 20" id="KW-0812">Transmembrane</keyword>
<dbReference type="PANTHER" id="PTHR14269:SF62">
    <property type="entry name" value="CDP-DIACYLGLYCEROL--GLYCEROL-3-PHOSPHATE 3-PHOSPHATIDYLTRANSFERASE 1, CHLOROPLASTIC"/>
    <property type="match status" value="1"/>
</dbReference>
<dbReference type="GO" id="GO:0008444">
    <property type="term" value="F:CDP-diacylglycerol-glycerol-3-phosphate 3-phosphatidyltransferase activity"/>
    <property type="evidence" value="ECO:0007669"/>
    <property type="project" value="UniProtKB-UniRule"/>
</dbReference>
<evidence type="ECO:0000256" key="20">
    <source>
        <dbReference type="SAM" id="Phobius"/>
    </source>
</evidence>
<evidence type="ECO:0000256" key="2">
    <source>
        <dbReference type="ARBA" id="ARBA00004651"/>
    </source>
</evidence>
<evidence type="ECO:0000256" key="14">
    <source>
        <dbReference type="ARBA" id="ARBA00023136"/>
    </source>
</evidence>
<evidence type="ECO:0000256" key="7">
    <source>
        <dbReference type="ARBA" id="ARBA00014944"/>
    </source>
</evidence>
<organism evidence="21 22">
    <name type="scientific">Peptoniphilus lacrimalis</name>
    <dbReference type="NCBI Taxonomy" id="33031"/>
    <lineage>
        <taxon>Bacteria</taxon>
        <taxon>Bacillati</taxon>
        <taxon>Bacillota</taxon>
        <taxon>Tissierellia</taxon>
        <taxon>Tissierellales</taxon>
        <taxon>Peptoniphilaceae</taxon>
        <taxon>Peptoniphilus</taxon>
    </lineage>
</organism>
<evidence type="ECO:0000256" key="18">
    <source>
        <dbReference type="NCBIfam" id="TIGR00560"/>
    </source>
</evidence>
<keyword evidence="10 19" id="KW-0808">Transferase</keyword>
<evidence type="ECO:0000256" key="12">
    <source>
        <dbReference type="ARBA" id="ARBA00022989"/>
    </source>
</evidence>
<evidence type="ECO:0000256" key="4">
    <source>
        <dbReference type="ARBA" id="ARBA00005189"/>
    </source>
</evidence>
<keyword evidence="15" id="KW-0594">Phospholipid biosynthesis</keyword>
<comment type="catalytic activity">
    <reaction evidence="17">
        <text>a CDP-1,2-diacyl-sn-glycerol + sn-glycerol 3-phosphate = a 1,2-diacyl-sn-glycero-3-phospho-(1'-sn-glycero-3'-phosphate) + CMP + H(+)</text>
        <dbReference type="Rhea" id="RHEA:12593"/>
        <dbReference type="ChEBI" id="CHEBI:15378"/>
        <dbReference type="ChEBI" id="CHEBI:57597"/>
        <dbReference type="ChEBI" id="CHEBI:58332"/>
        <dbReference type="ChEBI" id="CHEBI:60110"/>
        <dbReference type="ChEBI" id="CHEBI:60377"/>
        <dbReference type="EC" id="2.7.8.5"/>
    </reaction>
</comment>
<keyword evidence="12 20" id="KW-1133">Transmembrane helix</keyword>
<proteinExistence type="inferred from homology"/>
<dbReference type="UniPathway" id="UPA00084">
    <property type="reaction ID" value="UER00503"/>
</dbReference>
<evidence type="ECO:0000256" key="16">
    <source>
        <dbReference type="ARBA" id="ARBA00023264"/>
    </source>
</evidence>
<dbReference type="InterPro" id="IPR000462">
    <property type="entry name" value="CDP-OH_P_trans"/>
</dbReference>